<name>A0AAX4HQ50_9BACT</name>
<dbReference type="Pfam" id="PF02082">
    <property type="entry name" value="Rrf2"/>
    <property type="match status" value="1"/>
</dbReference>
<dbReference type="GO" id="GO:0003700">
    <property type="term" value="F:DNA-binding transcription factor activity"/>
    <property type="evidence" value="ECO:0007669"/>
    <property type="project" value="TreeGrafter"/>
</dbReference>
<reference evidence="1 2" key="1">
    <citation type="submission" date="2023-11" db="EMBL/GenBank/DDBJ databases">
        <title>Peredibacter starrii A3.12.</title>
        <authorList>
            <person name="Mitchell R.J."/>
        </authorList>
    </citation>
    <scope>NUCLEOTIDE SEQUENCE [LARGE SCALE GENOMIC DNA]</scope>
    <source>
        <strain evidence="1 2">A3.12</strain>
    </source>
</reference>
<dbReference type="GO" id="GO:0005829">
    <property type="term" value="C:cytosol"/>
    <property type="evidence" value="ECO:0007669"/>
    <property type="project" value="TreeGrafter"/>
</dbReference>
<dbReference type="PANTHER" id="PTHR33221">
    <property type="entry name" value="WINGED HELIX-TURN-HELIX TRANSCRIPTIONAL REGULATOR, RRF2 FAMILY"/>
    <property type="match status" value="1"/>
</dbReference>
<keyword evidence="2" id="KW-1185">Reference proteome</keyword>
<dbReference type="PANTHER" id="PTHR33221:SF15">
    <property type="entry name" value="HTH-TYPE TRANSCRIPTIONAL REGULATOR YWGB-RELATED"/>
    <property type="match status" value="1"/>
</dbReference>
<dbReference type="Gene3D" id="1.10.10.10">
    <property type="entry name" value="Winged helix-like DNA-binding domain superfamily/Winged helix DNA-binding domain"/>
    <property type="match status" value="1"/>
</dbReference>
<gene>
    <name evidence="1" type="ORF">SOO65_20415</name>
</gene>
<dbReference type="InterPro" id="IPR036390">
    <property type="entry name" value="WH_DNA-bd_sf"/>
</dbReference>
<dbReference type="RefSeq" id="WP_321395056.1">
    <property type="nucleotide sequence ID" value="NZ_CP139487.1"/>
</dbReference>
<evidence type="ECO:0000313" key="1">
    <source>
        <dbReference type="EMBL" id="WPU65064.1"/>
    </source>
</evidence>
<organism evidence="1 2">
    <name type="scientific">Peredibacter starrii</name>
    <dbReference type="NCBI Taxonomy" id="28202"/>
    <lineage>
        <taxon>Bacteria</taxon>
        <taxon>Pseudomonadati</taxon>
        <taxon>Bdellovibrionota</taxon>
        <taxon>Bacteriovoracia</taxon>
        <taxon>Bacteriovoracales</taxon>
        <taxon>Bacteriovoracaceae</taxon>
        <taxon>Peredibacter</taxon>
    </lineage>
</organism>
<sequence>MILGNQVEWALHCMSVLSRMPDDVIVPAALLAEFHGVPKEYLSKALQQLANEGILITSRGAKGGYKLGRSPKMINLLQIVEAIEGRKSTFNCQEIRLNNPCGVKEKKSRLPICSIAAVMYEADDAWREVLVSKKLSDINRDVESKVSKEVLKQSIEWFLERI</sequence>
<protein>
    <submittedName>
        <fullName evidence="1">Rrf2 family transcriptional regulator</fullName>
    </submittedName>
</protein>
<proteinExistence type="predicted"/>
<dbReference type="EMBL" id="CP139487">
    <property type="protein sequence ID" value="WPU65064.1"/>
    <property type="molecule type" value="Genomic_DNA"/>
</dbReference>
<dbReference type="Proteomes" id="UP001324634">
    <property type="component" value="Chromosome"/>
</dbReference>
<accession>A0AAX4HQ50</accession>
<dbReference type="PROSITE" id="PS01332">
    <property type="entry name" value="HTH_RRF2_1"/>
    <property type="match status" value="1"/>
</dbReference>
<dbReference type="AlphaFoldDB" id="A0AAX4HQ50"/>
<evidence type="ECO:0000313" key="2">
    <source>
        <dbReference type="Proteomes" id="UP001324634"/>
    </source>
</evidence>
<dbReference type="SUPFAM" id="SSF46785">
    <property type="entry name" value="Winged helix' DNA-binding domain"/>
    <property type="match status" value="1"/>
</dbReference>
<dbReference type="KEGG" id="psti:SOO65_20415"/>
<dbReference type="NCBIfam" id="TIGR00738">
    <property type="entry name" value="rrf2_super"/>
    <property type="match status" value="1"/>
</dbReference>
<dbReference type="PROSITE" id="PS51197">
    <property type="entry name" value="HTH_RRF2_2"/>
    <property type="match status" value="1"/>
</dbReference>
<dbReference type="InterPro" id="IPR030489">
    <property type="entry name" value="TR_Rrf2-type_CS"/>
</dbReference>
<dbReference type="InterPro" id="IPR036388">
    <property type="entry name" value="WH-like_DNA-bd_sf"/>
</dbReference>
<dbReference type="InterPro" id="IPR000944">
    <property type="entry name" value="Tscrpt_reg_Rrf2"/>
</dbReference>